<evidence type="ECO:0000256" key="1">
    <source>
        <dbReference type="SAM" id="Phobius"/>
    </source>
</evidence>
<gene>
    <name evidence="2" type="ORF">EYF80_050248</name>
</gene>
<name>A0A4Z2FFQ3_9TELE</name>
<sequence length="121" mass="13335">MWLSPTVLMVLVVLVALVALVVLVVLMVLMVLMVPPTGATSLKRERWSLSERPRTFHKTPTLTDSESLCSRSDSWCEGEQSLLRVQRCSALSAVSETWGEEALRPSLQAQIAIYSCTGSDL</sequence>
<protein>
    <submittedName>
        <fullName evidence="2">Uncharacterized protein</fullName>
    </submittedName>
</protein>
<reference evidence="2 3" key="1">
    <citation type="submission" date="2019-03" db="EMBL/GenBank/DDBJ databases">
        <title>First draft genome of Liparis tanakae, snailfish: a comprehensive survey of snailfish specific genes.</title>
        <authorList>
            <person name="Kim W."/>
            <person name="Song I."/>
            <person name="Jeong J.-H."/>
            <person name="Kim D."/>
            <person name="Kim S."/>
            <person name="Ryu S."/>
            <person name="Song J.Y."/>
            <person name="Lee S.K."/>
        </authorList>
    </citation>
    <scope>NUCLEOTIDE SEQUENCE [LARGE SCALE GENOMIC DNA]</scope>
    <source>
        <tissue evidence="2">Muscle</tissue>
    </source>
</reference>
<comment type="caution">
    <text evidence="2">The sequence shown here is derived from an EMBL/GenBank/DDBJ whole genome shotgun (WGS) entry which is preliminary data.</text>
</comment>
<proteinExistence type="predicted"/>
<keyword evidence="1" id="KW-1133">Transmembrane helix</keyword>
<dbReference type="EMBL" id="SRLO01001267">
    <property type="protein sequence ID" value="TNN39593.1"/>
    <property type="molecule type" value="Genomic_DNA"/>
</dbReference>
<keyword evidence="1" id="KW-0472">Membrane</keyword>
<keyword evidence="1" id="KW-0812">Transmembrane</keyword>
<accession>A0A4Z2FFQ3</accession>
<keyword evidence="3" id="KW-1185">Reference proteome</keyword>
<organism evidence="2 3">
    <name type="scientific">Liparis tanakae</name>
    <name type="common">Tanaka's snailfish</name>
    <dbReference type="NCBI Taxonomy" id="230148"/>
    <lineage>
        <taxon>Eukaryota</taxon>
        <taxon>Metazoa</taxon>
        <taxon>Chordata</taxon>
        <taxon>Craniata</taxon>
        <taxon>Vertebrata</taxon>
        <taxon>Euteleostomi</taxon>
        <taxon>Actinopterygii</taxon>
        <taxon>Neopterygii</taxon>
        <taxon>Teleostei</taxon>
        <taxon>Neoteleostei</taxon>
        <taxon>Acanthomorphata</taxon>
        <taxon>Eupercaria</taxon>
        <taxon>Perciformes</taxon>
        <taxon>Cottioidei</taxon>
        <taxon>Cottales</taxon>
        <taxon>Liparidae</taxon>
        <taxon>Liparis</taxon>
    </lineage>
</organism>
<evidence type="ECO:0000313" key="3">
    <source>
        <dbReference type="Proteomes" id="UP000314294"/>
    </source>
</evidence>
<dbReference type="AlphaFoldDB" id="A0A4Z2FFQ3"/>
<dbReference type="Proteomes" id="UP000314294">
    <property type="component" value="Unassembled WGS sequence"/>
</dbReference>
<feature type="transmembrane region" description="Helical" evidence="1">
    <location>
        <begin position="6"/>
        <end position="34"/>
    </location>
</feature>
<evidence type="ECO:0000313" key="2">
    <source>
        <dbReference type="EMBL" id="TNN39593.1"/>
    </source>
</evidence>